<sequence length="120" mass="13764">RFTRDELAQYADGGMIYIRLRVIVARAYFTLSKLLKEPTTVPEKMTDLVKRILRGKKTSGADWSITVALDKGGRALPLTYHVHTWALRRVGSQWTKLDVVMKVMFPQWERAICDQALALD</sequence>
<feature type="non-terminal residue" evidence="1">
    <location>
        <position position="1"/>
    </location>
</feature>
<keyword evidence="2" id="KW-1185">Reference proteome</keyword>
<organism evidence="1 2">
    <name type="scientific">Pristionchus entomophagus</name>
    <dbReference type="NCBI Taxonomy" id="358040"/>
    <lineage>
        <taxon>Eukaryota</taxon>
        <taxon>Metazoa</taxon>
        <taxon>Ecdysozoa</taxon>
        <taxon>Nematoda</taxon>
        <taxon>Chromadorea</taxon>
        <taxon>Rhabditida</taxon>
        <taxon>Rhabditina</taxon>
        <taxon>Diplogasteromorpha</taxon>
        <taxon>Diplogasteroidea</taxon>
        <taxon>Neodiplogasteridae</taxon>
        <taxon>Pristionchus</taxon>
    </lineage>
</organism>
<evidence type="ECO:0000313" key="1">
    <source>
        <dbReference type="EMBL" id="GMS81997.1"/>
    </source>
</evidence>
<evidence type="ECO:0008006" key="3">
    <source>
        <dbReference type="Google" id="ProtNLM"/>
    </source>
</evidence>
<comment type="caution">
    <text evidence="1">The sequence shown here is derived from an EMBL/GenBank/DDBJ whole genome shotgun (WGS) entry which is preliminary data.</text>
</comment>
<reference evidence="1" key="1">
    <citation type="submission" date="2023-10" db="EMBL/GenBank/DDBJ databases">
        <title>Genome assembly of Pristionchus species.</title>
        <authorList>
            <person name="Yoshida K."/>
            <person name="Sommer R.J."/>
        </authorList>
    </citation>
    <scope>NUCLEOTIDE SEQUENCE</scope>
    <source>
        <strain evidence="1">RS0144</strain>
    </source>
</reference>
<dbReference type="AlphaFoldDB" id="A0AAV5SH65"/>
<proteinExistence type="predicted"/>
<dbReference type="Proteomes" id="UP001432027">
    <property type="component" value="Unassembled WGS sequence"/>
</dbReference>
<evidence type="ECO:0000313" key="2">
    <source>
        <dbReference type="Proteomes" id="UP001432027"/>
    </source>
</evidence>
<feature type="non-terminal residue" evidence="1">
    <location>
        <position position="120"/>
    </location>
</feature>
<accession>A0AAV5SH65</accession>
<protein>
    <recommendedName>
        <fullName evidence="3">Ribosomal protein</fullName>
    </recommendedName>
</protein>
<name>A0AAV5SH65_9BILA</name>
<dbReference type="EMBL" id="BTSX01000001">
    <property type="protein sequence ID" value="GMS81997.1"/>
    <property type="molecule type" value="Genomic_DNA"/>
</dbReference>
<gene>
    <name evidence="1" type="ORF">PENTCL1PPCAC_4172</name>
</gene>